<dbReference type="EMBL" id="KQ759768">
    <property type="protein sequence ID" value="OAD62945.1"/>
    <property type="molecule type" value="Genomic_DNA"/>
</dbReference>
<gene>
    <name evidence="11" type="ORF">WN48_07191</name>
</gene>
<comment type="subcellular location">
    <subcellularLocation>
        <location evidence="2">Cell membrane</location>
        <topology evidence="2">Single-pass type II membrane protein</topology>
    </subcellularLocation>
</comment>
<reference evidence="11 12" key="1">
    <citation type="submission" date="2015-07" db="EMBL/GenBank/DDBJ databases">
        <title>The genome of Eufriesea mexicana.</title>
        <authorList>
            <person name="Pan H."/>
            <person name="Kapheim K."/>
        </authorList>
    </citation>
    <scope>NUCLEOTIDE SEQUENCE [LARGE SCALE GENOMIC DNA]</scope>
    <source>
        <strain evidence="11">0111107269</strain>
        <tissue evidence="11">Whole body</tissue>
    </source>
</reference>
<comment type="similarity">
    <text evidence="3">Belongs to the peptidase M13 family.</text>
</comment>
<dbReference type="InterPro" id="IPR024079">
    <property type="entry name" value="MetalloPept_cat_dom_sf"/>
</dbReference>
<evidence type="ECO:0000256" key="4">
    <source>
        <dbReference type="ARBA" id="ARBA00022670"/>
    </source>
</evidence>
<keyword evidence="5" id="KW-0479">Metal-binding</keyword>
<dbReference type="CDD" id="cd08662">
    <property type="entry name" value="M13"/>
    <property type="match status" value="1"/>
</dbReference>
<dbReference type="Gene3D" id="3.40.390.10">
    <property type="entry name" value="Collagenase (Catalytic Domain)"/>
    <property type="match status" value="2"/>
</dbReference>
<dbReference type="InterPro" id="IPR018497">
    <property type="entry name" value="Peptidase_M13_C"/>
</dbReference>
<evidence type="ECO:0000256" key="1">
    <source>
        <dbReference type="ARBA" id="ARBA00001947"/>
    </source>
</evidence>
<proteinExistence type="inferred from homology"/>
<dbReference type="PROSITE" id="PS51885">
    <property type="entry name" value="NEPRILYSIN"/>
    <property type="match status" value="1"/>
</dbReference>
<evidence type="ECO:0000256" key="6">
    <source>
        <dbReference type="ARBA" id="ARBA00022801"/>
    </source>
</evidence>
<keyword evidence="7" id="KW-0862">Zinc</keyword>
<evidence type="ECO:0000256" key="5">
    <source>
        <dbReference type="ARBA" id="ARBA00022723"/>
    </source>
</evidence>
<evidence type="ECO:0000259" key="9">
    <source>
        <dbReference type="Pfam" id="PF01431"/>
    </source>
</evidence>
<feature type="domain" description="Peptidase M13 N-terminal" evidence="10">
    <location>
        <begin position="7"/>
        <end position="52"/>
    </location>
</feature>
<dbReference type="SUPFAM" id="SSF55486">
    <property type="entry name" value="Metalloproteases ('zincins'), catalytic domain"/>
    <property type="match status" value="1"/>
</dbReference>
<dbReference type="AlphaFoldDB" id="A0A310SP59"/>
<dbReference type="Proteomes" id="UP000250275">
    <property type="component" value="Unassembled WGS sequence"/>
</dbReference>
<keyword evidence="4" id="KW-0645">Protease</keyword>
<dbReference type="GO" id="GO:0046872">
    <property type="term" value="F:metal ion binding"/>
    <property type="evidence" value="ECO:0007669"/>
    <property type="project" value="UniProtKB-KW"/>
</dbReference>
<keyword evidence="6" id="KW-0378">Hydrolase</keyword>
<dbReference type="Pfam" id="PF01431">
    <property type="entry name" value="Peptidase_M13"/>
    <property type="match status" value="1"/>
</dbReference>
<dbReference type="PANTHER" id="PTHR11733">
    <property type="entry name" value="ZINC METALLOPROTEASE FAMILY M13 NEPRILYSIN-RELATED"/>
    <property type="match status" value="1"/>
</dbReference>
<comment type="cofactor">
    <cofactor evidence="1">
        <name>Zn(2+)</name>
        <dbReference type="ChEBI" id="CHEBI:29105"/>
    </cofactor>
</comment>
<dbReference type="Gene3D" id="1.10.1380.10">
    <property type="entry name" value="Neutral endopeptidase , domain2"/>
    <property type="match status" value="1"/>
</dbReference>
<dbReference type="OrthoDB" id="6475849at2759"/>
<dbReference type="GO" id="GO:0016485">
    <property type="term" value="P:protein processing"/>
    <property type="evidence" value="ECO:0007669"/>
    <property type="project" value="TreeGrafter"/>
</dbReference>
<keyword evidence="8" id="KW-0482">Metalloprotease</keyword>
<dbReference type="Pfam" id="PF05649">
    <property type="entry name" value="Peptidase_M13_N"/>
    <property type="match status" value="2"/>
</dbReference>
<dbReference type="InterPro" id="IPR008753">
    <property type="entry name" value="Peptidase_M13_N"/>
</dbReference>
<accession>A0A310SP59</accession>
<dbReference type="GO" id="GO:0004222">
    <property type="term" value="F:metalloendopeptidase activity"/>
    <property type="evidence" value="ECO:0007669"/>
    <property type="project" value="InterPro"/>
</dbReference>
<feature type="domain" description="Peptidase M13 N-terminal" evidence="10">
    <location>
        <begin position="129"/>
        <end position="312"/>
    </location>
</feature>
<dbReference type="PANTHER" id="PTHR11733:SF133">
    <property type="entry name" value="PHOSPHATE-REGULATING NEUTRAL ENDOPEPTIDASE PHEX"/>
    <property type="match status" value="1"/>
</dbReference>
<keyword evidence="12" id="KW-1185">Reference proteome</keyword>
<organism evidence="11 12">
    <name type="scientific">Eufriesea mexicana</name>
    <dbReference type="NCBI Taxonomy" id="516756"/>
    <lineage>
        <taxon>Eukaryota</taxon>
        <taxon>Metazoa</taxon>
        <taxon>Ecdysozoa</taxon>
        <taxon>Arthropoda</taxon>
        <taxon>Hexapoda</taxon>
        <taxon>Insecta</taxon>
        <taxon>Pterygota</taxon>
        <taxon>Neoptera</taxon>
        <taxon>Endopterygota</taxon>
        <taxon>Hymenoptera</taxon>
        <taxon>Apocrita</taxon>
        <taxon>Aculeata</taxon>
        <taxon>Apoidea</taxon>
        <taxon>Anthophila</taxon>
        <taxon>Apidae</taxon>
        <taxon>Eufriesea</taxon>
    </lineage>
</organism>
<evidence type="ECO:0000259" key="10">
    <source>
        <dbReference type="Pfam" id="PF05649"/>
    </source>
</evidence>
<evidence type="ECO:0000313" key="12">
    <source>
        <dbReference type="Proteomes" id="UP000250275"/>
    </source>
</evidence>
<protein>
    <submittedName>
        <fullName evidence="11">Membrane metallo-endopeptidase-like 1</fullName>
    </submittedName>
</protein>
<evidence type="ECO:0000313" key="11">
    <source>
        <dbReference type="EMBL" id="OAD62945.1"/>
    </source>
</evidence>
<name>A0A310SP59_9HYME</name>
<dbReference type="InterPro" id="IPR042089">
    <property type="entry name" value="Peptidase_M13_dom_2"/>
</dbReference>
<evidence type="ECO:0000256" key="2">
    <source>
        <dbReference type="ARBA" id="ARBA00004401"/>
    </source>
</evidence>
<evidence type="ECO:0000256" key="3">
    <source>
        <dbReference type="ARBA" id="ARBA00007357"/>
    </source>
</evidence>
<dbReference type="GO" id="GO:0005886">
    <property type="term" value="C:plasma membrane"/>
    <property type="evidence" value="ECO:0007669"/>
    <property type="project" value="UniProtKB-SubCell"/>
</dbReference>
<evidence type="ECO:0000256" key="8">
    <source>
        <dbReference type="ARBA" id="ARBA00023049"/>
    </source>
</evidence>
<dbReference type="InterPro" id="IPR000718">
    <property type="entry name" value="Peptidase_M13"/>
</dbReference>
<dbReference type="PRINTS" id="PR00786">
    <property type="entry name" value="NEPRILYSIN"/>
</dbReference>
<feature type="domain" description="Peptidase M13 C-terminal" evidence="9">
    <location>
        <begin position="384"/>
        <end position="523"/>
    </location>
</feature>
<sequence length="525" mass="60756">MDETVDPCDNFYEYACGNWSKINPIPENRTQWSLWSMVEEKIERQIEDAIEKRGVEPILSTLWRHGGWPLIMEDGEWDSDIYSWQIVDDQFARLIGFNAFHDIRYSRLTFEGNDTILLTLLLDDEPVNMTLLELQYLYKSCGDTTHTNKINWIKKIEKIFAEAGAEIDENVEIVLASPDYIDGLYALLTETPQRVLVNYVHWAFINKAIIAGPEALRNLAEEWMGMSRRFPTRDSMCLQLVQISNVAGYEYVKKYFSEDVAKSVIILIIADMIDDIQKEVEYQIKESTWMNDDTKHFILDKLVHMKNWVGYPSWYRNETLVKRYFQGVDILDPLELNAFFMPTENSISITAADFQSPFFAYNRPWYVNFGIIGLVMGHEVNHGFDDSAKCFVDQYNGYSILKGENYTIKDYGNQTAGENIADTMGLHAVFRAYKRRERECTKVDPGLPGLEKFTNDQLFFLSFGNLWCETEEDRETAIKSAKYDVHSAARLRVIGPVSNSEEFAKAFNCPVGSPMNPKNKCNLWQ</sequence>
<evidence type="ECO:0000256" key="7">
    <source>
        <dbReference type="ARBA" id="ARBA00022833"/>
    </source>
</evidence>